<name>C7R111_JONDD</name>
<dbReference type="KEGG" id="jde:Jden_2098"/>
<keyword evidence="4" id="KW-1185">Reference proteome</keyword>
<evidence type="ECO:0000256" key="1">
    <source>
        <dbReference type="SAM" id="Phobius"/>
    </source>
</evidence>
<dbReference type="Proteomes" id="UP000000628">
    <property type="component" value="Chromosome"/>
</dbReference>
<protein>
    <submittedName>
        <fullName evidence="3">Membrane-flanked domain protein</fullName>
    </submittedName>
</protein>
<dbReference type="PIRSF" id="PIRSF026631">
    <property type="entry name" value="UCP026631"/>
    <property type="match status" value="1"/>
</dbReference>
<dbReference type="InterPro" id="IPR005182">
    <property type="entry name" value="YdbS-like_PH"/>
</dbReference>
<evidence type="ECO:0000313" key="4">
    <source>
        <dbReference type="Proteomes" id="UP000000628"/>
    </source>
</evidence>
<reference evidence="3 4" key="1">
    <citation type="journal article" date="2009" name="Stand. Genomic Sci.">
        <title>Complete genome sequence of Jonesia denitrificans type strain (Prevot 55134).</title>
        <authorList>
            <person name="Pukall R."/>
            <person name="Gehrich-Schroter G."/>
            <person name="Lapidus A."/>
            <person name="Nolan M."/>
            <person name="Glavina Del Rio T."/>
            <person name="Lucas S."/>
            <person name="Chen F."/>
            <person name="Tice H."/>
            <person name="Pitluck S."/>
            <person name="Cheng J.F."/>
            <person name="Copeland A."/>
            <person name="Saunders E."/>
            <person name="Brettin T."/>
            <person name="Detter J.C."/>
            <person name="Bruce D."/>
            <person name="Goodwin L."/>
            <person name="Pati A."/>
            <person name="Ivanova N."/>
            <person name="Mavromatis K."/>
            <person name="Ovchinnikova G."/>
            <person name="Chen A."/>
            <person name="Palaniappan K."/>
            <person name="Land M."/>
            <person name="Hauser L."/>
            <person name="Chang Y.J."/>
            <person name="Jeffries C.D."/>
            <person name="Chain P."/>
            <person name="Goker M."/>
            <person name="Bristow J."/>
            <person name="Eisen J.A."/>
            <person name="Markowitz V."/>
            <person name="Hugenholtz P."/>
            <person name="Kyrpides N.C."/>
            <person name="Klenk H.P."/>
            <person name="Han C."/>
        </authorList>
    </citation>
    <scope>NUCLEOTIDE SEQUENCE [LARGE SCALE GENOMIC DNA]</scope>
    <source>
        <strain evidence="4">ATCC 14870 / DSM 20603 / BCRC 15368 / CIP 55.134 / JCM 11481 / NBRC 15587 / NCTC 10816 / Prevot 55134</strain>
    </source>
</reference>
<feature type="domain" description="YdbS-like PH" evidence="2">
    <location>
        <begin position="102"/>
        <end position="180"/>
    </location>
</feature>
<dbReference type="Pfam" id="PF03703">
    <property type="entry name" value="bPH_2"/>
    <property type="match status" value="3"/>
</dbReference>
<evidence type="ECO:0000313" key="3">
    <source>
        <dbReference type="EMBL" id="ACV09735.1"/>
    </source>
</evidence>
<dbReference type="PANTHER" id="PTHR34473:SF2">
    <property type="entry name" value="UPF0699 TRANSMEMBRANE PROTEIN YDBT"/>
    <property type="match status" value="1"/>
</dbReference>
<feature type="transmembrane region" description="Helical" evidence="1">
    <location>
        <begin position="81"/>
        <end position="102"/>
    </location>
</feature>
<organism evidence="3 4">
    <name type="scientific">Jonesia denitrificans (strain ATCC 14870 / DSM 20603 / BCRC 15368 / CIP 55.134 / JCM 11481 / NBRC 15587 / NCTC 10816 / Prevot 55134)</name>
    <name type="common">Listeria denitrificans</name>
    <dbReference type="NCBI Taxonomy" id="471856"/>
    <lineage>
        <taxon>Bacteria</taxon>
        <taxon>Bacillati</taxon>
        <taxon>Actinomycetota</taxon>
        <taxon>Actinomycetes</taxon>
        <taxon>Micrococcales</taxon>
        <taxon>Jonesiaceae</taxon>
        <taxon>Jonesia</taxon>
    </lineage>
</organism>
<accession>C7R111</accession>
<gene>
    <name evidence="3" type="ordered locus">Jden_2098</name>
</gene>
<evidence type="ECO:0000259" key="2">
    <source>
        <dbReference type="Pfam" id="PF03703"/>
    </source>
</evidence>
<dbReference type="RefSeq" id="WP_015772363.1">
    <property type="nucleotide sequence ID" value="NC_013174.1"/>
</dbReference>
<sequence length="558" mass="60385">MTPQDPSDGDFQVDTHQVVQPPSVVDPQAHSGSPDELTWYRVHRATPFIRGWIVIVAVLYSVIQSAPEEVLTDGFEISEFLIPLAIAGGAALVWMGYGWLAWRRMRYAWNREAVFMNSGVLFRQERKVRLDRIQTIHITRPLLARFVGLSELDITSAAGGDSNVKLGFLSEDAAGRLRDELLDEVAAATGRYVGSPADAPEQIVEPGPGGQVDFPGAGGELAGGVPAGQSSDMSGVDNPVPAGGAVVPPAVQSDVALPEGQGVPLAAHRMPEKVVYEVPAQRIIAAALLSFAAFITVIIVVVMVVAFAVGNAGLAFSFLPLLLGFGPFVWQRLVGEYGFTAAVAHDGVRVRKGLLETNAQTIPTGRVQAVQFTQPLLWRKFGWWRASLNVAGQMTFDTMTKDTSTILPVGTRVEAMDALWLVLPDLGTSDPIALIDTALTGRGSERGFVTSPRSARWLDPWSWRRNGYVVTDRAVLIRSGFFIRRVVVVPHERIQSMALKQGPLQRRAAIASVQLHSTPGDIAPNVPHLAEEDARVLIETQSVRARQARAAADAQVDR</sequence>
<dbReference type="InterPro" id="IPR014529">
    <property type="entry name" value="UCP026631"/>
</dbReference>
<feature type="domain" description="YdbS-like PH" evidence="2">
    <location>
        <begin position="463"/>
        <end position="539"/>
    </location>
</feature>
<proteinExistence type="predicted"/>
<feature type="domain" description="YdbS-like PH" evidence="2">
    <location>
        <begin position="341"/>
        <end position="394"/>
    </location>
</feature>
<feature type="transmembrane region" description="Helical" evidence="1">
    <location>
        <begin position="48"/>
        <end position="66"/>
    </location>
</feature>
<dbReference type="eggNOG" id="COG3428">
    <property type="taxonomic scope" value="Bacteria"/>
</dbReference>
<dbReference type="AlphaFoldDB" id="C7R111"/>
<dbReference type="EMBL" id="CP001706">
    <property type="protein sequence ID" value="ACV09735.1"/>
    <property type="molecule type" value="Genomic_DNA"/>
</dbReference>
<dbReference type="HOGENOM" id="CLU_024617_4_2_11"/>
<dbReference type="STRING" id="471856.Jden_2098"/>
<keyword evidence="1" id="KW-0472">Membrane</keyword>
<keyword evidence="1" id="KW-1133">Transmembrane helix</keyword>
<feature type="transmembrane region" description="Helical" evidence="1">
    <location>
        <begin position="283"/>
        <end position="306"/>
    </location>
</feature>
<keyword evidence="1" id="KW-0812">Transmembrane</keyword>
<dbReference type="PANTHER" id="PTHR34473">
    <property type="entry name" value="UPF0699 TRANSMEMBRANE PROTEIN YDBS"/>
    <property type="match status" value="1"/>
</dbReference>